<dbReference type="Pfam" id="PF00855">
    <property type="entry name" value="PWWP"/>
    <property type="match status" value="1"/>
</dbReference>
<dbReference type="InterPro" id="IPR000313">
    <property type="entry name" value="PWWP_dom"/>
</dbReference>
<proteinExistence type="predicted"/>
<sequence>MASPEKGAAAHGAAIKNGGAGQGSTVSRPGRLRVVHPDVAAFLLSFRRLRTKKQAAATPSPVDEVEELPGERVRYDCAFEDEGVEGQRGFAPPRLVWGKVKSHPWWPGQVFGPADASELALQHPRKSSATLVAFFSDKTFAWVDLEELRPFRGDFACLAGQRPMPAFAAAVDAALDEVTRRVGAGLSCCCTAGSNAVSKKQVIDNAGVRDGAYGAVVDAAFTRDAFRAEAFVGYISALAVAPFAGADRLDLAIAKAQLEAINRWRGPRNLTEYTSHSGIEAKEAEPARGKRRRGSRESATSGSVDDALELENFEPSPQPLSHQMFTKVGKLMSRAAQQMSQSPVIHRGADVDAPPSTSHTMARCTRAADVSPSLKKNGCLKDDLSLAGLVLNFICPSAVLPTCDLVKIFSQFGQIMEAKTENSYALVMFKNRADAEAAFSGTAKISALSSSLISFRLTYSMSTSSIDPSERLLNTHQDHLTF</sequence>
<dbReference type="InterPro" id="IPR053063">
    <property type="entry name" value="PWWP_domain_containing_PDP"/>
</dbReference>
<feature type="region of interest" description="Disordered" evidence="1">
    <location>
        <begin position="272"/>
        <end position="316"/>
    </location>
</feature>
<feature type="domain" description="PWWP" evidence="2">
    <location>
        <begin position="92"/>
        <end position="154"/>
    </location>
</feature>
<dbReference type="PANTHER" id="PTHR42851:SF5">
    <property type="entry name" value="OS05G0122500 PROTEIN"/>
    <property type="match status" value="1"/>
</dbReference>
<dbReference type="EMBL" id="JAAALK010000284">
    <property type="protein sequence ID" value="KAG8067006.1"/>
    <property type="molecule type" value="Genomic_DNA"/>
</dbReference>
<gene>
    <name evidence="3" type="ORF">GUJ93_ZPchr0005g15133</name>
</gene>
<keyword evidence="4" id="KW-1185">Reference proteome</keyword>
<evidence type="ECO:0000259" key="2">
    <source>
        <dbReference type="PROSITE" id="PS50812"/>
    </source>
</evidence>
<evidence type="ECO:0000313" key="3">
    <source>
        <dbReference type="EMBL" id="KAG8067006.1"/>
    </source>
</evidence>
<comment type="caution">
    <text evidence="3">The sequence shown here is derived from an EMBL/GenBank/DDBJ whole genome shotgun (WGS) entry which is preliminary data.</text>
</comment>
<dbReference type="CDD" id="cd05162">
    <property type="entry name" value="PWWP"/>
    <property type="match status" value="1"/>
</dbReference>
<evidence type="ECO:0000313" key="4">
    <source>
        <dbReference type="Proteomes" id="UP000729402"/>
    </source>
</evidence>
<organism evidence="3 4">
    <name type="scientific">Zizania palustris</name>
    <name type="common">Northern wild rice</name>
    <dbReference type="NCBI Taxonomy" id="103762"/>
    <lineage>
        <taxon>Eukaryota</taxon>
        <taxon>Viridiplantae</taxon>
        <taxon>Streptophyta</taxon>
        <taxon>Embryophyta</taxon>
        <taxon>Tracheophyta</taxon>
        <taxon>Spermatophyta</taxon>
        <taxon>Magnoliopsida</taxon>
        <taxon>Liliopsida</taxon>
        <taxon>Poales</taxon>
        <taxon>Poaceae</taxon>
        <taxon>BOP clade</taxon>
        <taxon>Oryzoideae</taxon>
        <taxon>Oryzeae</taxon>
        <taxon>Zizaniinae</taxon>
        <taxon>Zizania</taxon>
    </lineage>
</organism>
<reference evidence="3" key="1">
    <citation type="journal article" date="2021" name="bioRxiv">
        <title>Whole Genome Assembly and Annotation of Northern Wild Rice, Zizania palustris L., Supports a Whole Genome Duplication in the Zizania Genus.</title>
        <authorList>
            <person name="Haas M."/>
            <person name="Kono T."/>
            <person name="Macchietto M."/>
            <person name="Millas R."/>
            <person name="McGilp L."/>
            <person name="Shao M."/>
            <person name="Duquette J."/>
            <person name="Hirsch C.N."/>
            <person name="Kimball J."/>
        </authorList>
    </citation>
    <scope>NUCLEOTIDE SEQUENCE</scope>
    <source>
        <tissue evidence="3">Fresh leaf tissue</tissue>
    </source>
</reference>
<feature type="compositionally biased region" description="Basic and acidic residues" evidence="1">
    <location>
        <begin position="279"/>
        <end position="288"/>
    </location>
</feature>
<dbReference type="SMART" id="SM00293">
    <property type="entry name" value="PWWP"/>
    <property type="match status" value="1"/>
</dbReference>
<evidence type="ECO:0000256" key="1">
    <source>
        <dbReference type="SAM" id="MobiDB-lite"/>
    </source>
</evidence>
<dbReference type="OrthoDB" id="62853at2759"/>
<protein>
    <recommendedName>
        <fullName evidence="2">PWWP domain-containing protein</fullName>
    </recommendedName>
</protein>
<dbReference type="AlphaFoldDB" id="A0A8J5VQB3"/>
<name>A0A8J5VQB3_ZIZPA</name>
<dbReference type="Proteomes" id="UP000729402">
    <property type="component" value="Unassembled WGS sequence"/>
</dbReference>
<reference evidence="3" key="2">
    <citation type="submission" date="2021-02" db="EMBL/GenBank/DDBJ databases">
        <authorList>
            <person name="Kimball J.A."/>
            <person name="Haas M.W."/>
            <person name="Macchietto M."/>
            <person name="Kono T."/>
            <person name="Duquette J."/>
            <person name="Shao M."/>
        </authorList>
    </citation>
    <scope>NUCLEOTIDE SEQUENCE</scope>
    <source>
        <tissue evidence="3">Fresh leaf tissue</tissue>
    </source>
</reference>
<dbReference type="PROSITE" id="PS50812">
    <property type="entry name" value="PWWP"/>
    <property type="match status" value="1"/>
</dbReference>
<dbReference type="PANTHER" id="PTHR42851">
    <property type="entry name" value="ALDOLASE-RELATED"/>
    <property type="match status" value="1"/>
</dbReference>
<feature type="region of interest" description="Disordered" evidence="1">
    <location>
        <begin position="1"/>
        <end position="29"/>
    </location>
</feature>
<accession>A0A8J5VQB3</accession>